<dbReference type="AlphaFoldDB" id="A0A2S8F8B3"/>
<evidence type="ECO:0000313" key="2">
    <source>
        <dbReference type="Proteomes" id="UP000239388"/>
    </source>
</evidence>
<comment type="caution">
    <text evidence="1">The sequence shown here is derived from an EMBL/GenBank/DDBJ whole genome shotgun (WGS) entry which is preliminary data.</text>
</comment>
<dbReference type="EMBL" id="PUIB01000025">
    <property type="protein sequence ID" value="PQO28174.1"/>
    <property type="molecule type" value="Genomic_DNA"/>
</dbReference>
<dbReference type="Proteomes" id="UP000239388">
    <property type="component" value="Unassembled WGS sequence"/>
</dbReference>
<dbReference type="OrthoDB" id="9892321at2"/>
<evidence type="ECO:0000313" key="1">
    <source>
        <dbReference type="EMBL" id="PQO28174.1"/>
    </source>
</evidence>
<sequence length="94" mass="10887">MTTHQEIVDALTAIIEREESNGCPMAHPMLVEPAIRRWKSYARRSKNAKHVDWEHRVHDLEKGLLALFPGHNYDAACVRHLAESFAERLRECLL</sequence>
<dbReference type="RefSeq" id="WP_105358517.1">
    <property type="nucleotide sequence ID" value="NZ_PUIB01000025.1"/>
</dbReference>
<name>A0A2S8F8B3_9BACT</name>
<protein>
    <submittedName>
        <fullName evidence="1">Uncharacterized protein</fullName>
    </submittedName>
</protein>
<accession>A0A2S8F8B3</accession>
<organism evidence="1 2">
    <name type="scientific">Blastopirellula marina</name>
    <dbReference type="NCBI Taxonomy" id="124"/>
    <lineage>
        <taxon>Bacteria</taxon>
        <taxon>Pseudomonadati</taxon>
        <taxon>Planctomycetota</taxon>
        <taxon>Planctomycetia</taxon>
        <taxon>Pirellulales</taxon>
        <taxon>Pirellulaceae</taxon>
        <taxon>Blastopirellula</taxon>
    </lineage>
</organism>
<gene>
    <name evidence="1" type="ORF">C5Y98_25050</name>
</gene>
<reference evidence="1 2" key="1">
    <citation type="submission" date="2018-02" db="EMBL/GenBank/DDBJ databases">
        <title>Comparative genomes isolates from brazilian mangrove.</title>
        <authorList>
            <person name="Araujo J.E."/>
            <person name="Taketani R.G."/>
            <person name="Silva M.C.P."/>
            <person name="Loureco M.V."/>
            <person name="Andreote F.D."/>
        </authorList>
    </citation>
    <scope>NUCLEOTIDE SEQUENCE [LARGE SCALE GENOMIC DNA]</scope>
    <source>
        <strain evidence="1 2">NAP PRIS-MGV</strain>
    </source>
</reference>
<proteinExistence type="predicted"/>